<gene>
    <name evidence="2" type="ORF">ElyMa_003825600</name>
</gene>
<dbReference type="InterPro" id="IPR036465">
    <property type="entry name" value="vWFA_dom_sf"/>
</dbReference>
<evidence type="ECO:0000259" key="1">
    <source>
        <dbReference type="PROSITE" id="PS50234"/>
    </source>
</evidence>
<protein>
    <submittedName>
        <fullName evidence="2">von Willebrand factor type A</fullName>
    </submittedName>
</protein>
<feature type="domain" description="VWFA" evidence="1">
    <location>
        <begin position="11"/>
        <end position="196"/>
    </location>
</feature>
<evidence type="ECO:0000313" key="3">
    <source>
        <dbReference type="Proteomes" id="UP000762676"/>
    </source>
</evidence>
<accession>A0AAV4FFR0</accession>
<dbReference type="Proteomes" id="UP000762676">
    <property type="component" value="Unassembled WGS sequence"/>
</dbReference>
<dbReference type="CDD" id="cd00198">
    <property type="entry name" value="vWFA"/>
    <property type="match status" value="1"/>
</dbReference>
<dbReference type="PANTHER" id="PTHR47824:SF3">
    <property type="entry name" value="UBIQUITIN-LIKE DOMAIN-CONTAINING PROTEIN"/>
    <property type="match status" value="1"/>
</dbReference>
<dbReference type="EMBL" id="BMAT01007806">
    <property type="protein sequence ID" value="GFR71866.1"/>
    <property type="molecule type" value="Genomic_DNA"/>
</dbReference>
<reference evidence="2 3" key="1">
    <citation type="journal article" date="2021" name="Elife">
        <title>Chloroplast acquisition without the gene transfer in kleptoplastic sea slugs, Plakobranchus ocellatus.</title>
        <authorList>
            <person name="Maeda T."/>
            <person name="Takahashi S."/>
            <person name="Yoshida T."/>
            <person name="Shimamura S."/>
            <person name="Takaki Y."/>
            <person name="Nagai Y."/>
            <person name="Toyoda A."/>
            <person name="Suzuki Y."/>
            <person name="Arimoto A."/>
            <person name="Ishii H."/>
            <person name="Satoh N."/>
            <person name="Nishiyama T."/>
            <person name="Hasebe M."/>
            <person name="Maruyama T."/>
            <person name="Minagawa J."/>
            <person name="Obokata J."/>
            <person name="Shigenobu S."/>
        </authorList>
    </citation>
    <scope>NUCLEOTIDE SEQUENCE [LARGE SCALE GENOMIC DNA]</scope>
</reference>
<dbReference type="InterPro" id="IPR002035">
    <property type="entry name" value="VWF_A"/>
</dbReference>
<dbReference type="PANTHER" id="PTHR47824">
    <property type="entry name" value="UBIQUITIN-LIKE DOMAIN-CONTAINING PROTEIN"/>
    <property type="match status" value="1"/>
</dbReference>
<dbReference type="Gene3D" id="3.40.50.410">
    <property type="entry name" value="von Willebrand factor, type A domain"/>
    <property type="match status" value="1"/>
</dbReference>
<dbReference type="AlphaFoldDB" id="A0AAV4FFR0"/>
<keyword evidence="3" id="KW-1185">Reference proteome</keyword>
<dbReference type="SUPFAM" id="SSF53300">
    <property type="entry name" value="vWA-like"/>
    <property type="match status" value="1"/>
</dbReference>
<proteinExistence type="predicted"/>
<dbReference type="SMART" id="SM00327">
    <property type="entry name" value="VWA"/>
    <property type="match status" value="1"/>
</dbReference>
<evidence type="ECO:0000313" key="2">
    <source>
        <dbReference type="EMBL" id="GFR71866.1"/>
    </source>
</evidence>
<dbReference type="PROSITE" id="PS50234">
    <property type="entry name" value="VWFA"/>
    <property type="match status" value="1"/>
</dbReference>
<organism evidence="2 3">
    <name type="scientific">Elysia marginata</name>
    <dbReference type="NCBI Taxonomy" id="1093978"/>
    <lineage>
        <taxon>Eukaryota</taxon>
        <taxon>Metazoa</taxon>
        <taxon>Spiralia</taxon>
        <taxon>Lophotrochozoa</taxon>
        <taxon>Mollusca</taxon>
        <taxon>Gastropoda</taxon>
        <taxon>Heterobranchia</taxon>
        <taxon>Euthyneura</taxon>
        <taxon>Panpulmonata</taxon>
        <taxon>Sacoglossa</taxon>
        <taxon>Placobranchoidea</taxon>
        <taxon>Plakobranchidae</taxon>
        <taxon>Elysia</taxon>
    </lineage>
</organism>
<comment type="caution">
    <text evidence="2">The sequence shown here is derived from an EMBL/GenBank/DDBJ whole genome shotgun (WGS) entry which is preliminary data.</text>
</comment>
<sequence>MSNAMPPMPLEIVFSFDTTGSMFGYLEEIRAKLRELIQRLQADIPAIRVAVIAHGDYCDASSSYVTKFLDLTTDVVSLCDFVHTVGRTGGGDAPECYELVLREIRTKLSWSAGSRRAVVIIGDNLPHEVDYPQNKLRIDWKEEVRTLAAESVTIYAVQCGNVPDADAFFETMAVATDGKRLRLADMTSLFDLMMAVCYRESDNADHLLSGYEKEVRARYGETKIAKDIEAIFATLRDNKAVGLPVNTVTCAAPVTAMACVTPVATEACVAPKIKKTKSLTKVSKPAALPKSSFTKPKDSLRASGSSIKSKRTIRRSQVLMSDKYKQSNLPLLKRENVPERNFALRWLKWSQWVLAVANQKDIPTNKIDLFVKRKTRPGYRLKALSHLRPSSTTVALFEVAVQGPGPNRPRHVVFSAFSRKCLTDQRWDNRLLRPVAPQINRALGLDFKVFVRFCLLSHPRKTIDAKTAVQKYDYAWRSHKSIRSGARRAEKGGLLISE</sequence>
<name>A0AAV4FFR0_9GAST</name>
<dbReference type="Pfam" id="PF00092">
    <property type="entry name" value="VWA"/>
    <property type="match status" value="1"/>
</dbReference>